<feature type="region of interest" description="Disordered" evidence="1">
    <location>
        <begin position="161"/>
        <end position="240"/>
    </location>
</feature>
<evidence type="ECO:0000256" key="1">
    <source>
        <dbReference type="SAM" id="MobiDB-lite"/>
    </source>
</evidence>
<name>A0A151JZY3_9HYME</name>
<proteinExistence type="predicted"/>
<sequence>MIERLHRQLKAAIKCHEKDQWTKVLPTVLLGIRAAWREDLGATAADLLYGESIRLPGEFLASRALPEGDAAEYVKELRQHFRRLRPTNGTRHGERQTFVFKDLSTVGQVFVRHNAPGGTLQQPYDGPYRVVSRKPKTFVVHIRGRDVTVSIDRLKPAYIISEDEEPEKASSPPIEQRLENPPSSGTSLQPPVPSELDNPENSARRTDPPTAQEPIKTALRQTTRSGRRVRFPDRLQGGFS</sequence>
<gene>
    <name evidence="2" type="ORF">ALC56_02522</name>
</gene>
<evidence type="ECO:0000313" key="3">
    <source>
        <dbReference type="Proteomes" id="UP000078541"/>
    </source>
</evidence>
<dbReference type="PANTHER" id="PTHR38681">
    <property type="entry name" value="RETROVIRUS-RELATED POL POLYPROTEIN FROM TRANSPOSON 412-LIKE PROTEIN-RELATED"/>
    <property type="match status" value="1"/>
</dbReference>
<dbReference type="EMBL" id="KQ981301">
    <property type="protein sequence ID" value="KYN43042.1"/>
    <property type="molecule type" value="Genomic_DNA"/>
</dbReference>
<accession>A0A151JZY3</accession>
<dbReference type="PANTHER" id="PTHR38681:SF1">
    <property type="entry name" value="RETROVIRUS-RELATED POL POLYPROTEIN FROM TRANSPOSON 412-LIKE PROTEIN"/>
    <property type="match status" value="1"/>
</dbReference>
<protein>
    <submittedName>
        <fullName evidence="2">Uncharacterized protein</fullName>
    </submittedName>
</protein>
<evidence type="ECO:0000313" key="2">
    <source>
        <dbReference type="EMBL" id="KYN43042.1"/>
    </source>
</evidence>
<dbReference type="Gene3D" id="3.30.420.10">
    <property type="entry name" value="Ribonuclease H-like superfamily/Ribonuclease H"/>
    <property type="match status" value="1"/>
</dbReference>
<keyword evidence="3" id="KW-1185">Reference proteome</keyword>
<dbReference type="GO" id="GO:0003676">
    <property type="term" value="F:nucleic acid binding"/>
    <property type="evidence" value="ECO:0007669"/>
    <property type="project" value="InterPro"/>
</dbReference>
<dbReference type="AlphaFoldDB" id="A0A151JZY3"/>
<dbReference type="Proteomes" id="UP000078541">
    <property type="component" value="Unassembled WGS sequence"/>
</dbReference>
<dbReference type="STRING" id="34720.A0A151JZY3"/>
<dbReference type="InterPro" id="IPR036397">
    <property type="entry name" value="RNaseH_sf"/>
</dbReference>
<organism evidence="2 3">
    <name type="scientific">Trachymyrmex septentrionalis</name>
    <dbReference type="NCBI Taxonomy" id="34720"/>
    <lineage>
        <taxon>Eukaryota</taxon>
        <taxon>Metazoa</taxon>
        <taxon>Ecdysozoa</taxon>
        <taxon>Arthropoda</taxon>
        <taxon>Hexapoda</taxon>
        <taxon>Insecta</taxon>
        <taxon>Pterygota</taxon>
        <taxon>Neoptera</taxon>
        <taxon>Endopterygota</taxon>
        <taxon>Hymenoptera</taxon>
        <taxon>Apocrita</taxon>
        <taxon>Aculeata</taxon>
        <taxon>Formicoidea</taxon>
        <taxon>Formicidae</taxon>
        <taxon>Myrmicinae</taxon>
        <taxon>Trachymyrmex</taxon>
    </lineage>
</organism>
<reference evidence="2 3" key="1">
    <citation type="submission" date="2016-03" db="EMBL/GenBank/DDBJ databases">
        <title>Trachymyrmex septentrionalis WGS genome.</title>
        <authorList>
            <person name="Nygaard S."/>
            <person name="Hu H."/>
            <person name="Boomsma J."/>
            <person name="Zhang G."/>
        </authorList>
    </citation>
    <scope>NUCLEOTIDE SEQUENCE [LARGE SCALE GENOMIC DNA]</scope>
    <source>
        <strain evidence="2">Tsep2-gDNA-1</strain>
        <tissue evidence="2">Whole body</tissue>
    </source>
</reference>